<name>A0ACB8DVF5_DERSI</name>
<dbReference type="EMBL" id="CM023470">
    <property type="protein sequence ID" value="KAH7978336.1"/>
    <property type="molecule type" value="Genomic_DNA"/>
</dbReference>
<reference evidence="1" key="1">
    <citation type="submission" date="2020-05" db="EMBL/GenBank/DDBJ databases">
        <title>Large-scale comparative analyses of tick genomes elucidate their genetic diversity and vector capacities.</title>
        <authorList>
            <person name="Jia N."/>
            <person name="Wang J."/>
            <person name="Shi W."/>
            <person name="Du L."/>
            <person name="Sun Y."/>
            <person name="Zhan W."/>
            <person name="Jiang J."/>
            <person name="Wang Q."/>
            <person name="Zhang B."/>
            <person name="Ji P."/>
            <person name="Sakyi L.B."/>
            <person name="Cui X."/>
            <person name="Yuan T."/>
            <person name="Jiang B."/>
            <person name="Yang W."/>
            <person name="Lam T.T.-Y."/>
            <person name="Chang Q."/>
            <person name="Ding S."/>
            <person name="Wang X."/>
            <person name="Zhu J."/>
            <person name="Ruan X."/>
            <person name="Zhao L."/>
            <person name="Wei J."/>
            <person name="Que T."/>
            <person name="Du C."/>
            <person name="Cheng J."/>
            <person name="Dai P."/>
            <person name="Han X."/>
            <person name="Huang E."/>
            <person name="Gao Y."/>
            <person name="Liu J."/>
            <person name="Shao H."/>
            <person name="Ye R."/>
            <person name="Li L."/>
            <person name="Wei W."/>
            <person name="Wang X."/>
            <person name="Wang C."/>
            <person name="Yang T."/>
            <person name="Huo Q."/>
            <person name="Li W."/>
            <person name="Guo W."/>
            <person name="Chen H."/>
            <person name="Zhou L."/>
            <person name="Ni X."/>
            <person name="Tian J."/>
            <person name="Zhou Y."/>
            <person name="Sheng Y."/>
            <person name="Liu T."/>
            <person name="Pan Y."/>
            <person name="Xia L."/>
            <person name="Li J."/>
            <person name="Zhao F."/>
            <person name="Cao W."/>
        </authorList>
    </citation>
    <scope>NUCLEOTIDE SEQUENCE</scope>
    <source>
        <strain evidence="1">Dsil-2018</strain>
    </source>
</reference>
<dbReference type="Proteomes" id="UP000821865">
    <property type="component" value="Chromosome 1"/>
</dbReference>
<comment type="caution">
    <text evidence="1">The sequence shown here is derived from an EMBL/GenBank/DDBJ whole genome shotgun (WGS) entry which is preliminary data.</text>
</comment>
<evidence type="ECO:0000313" key="2">
    <source>
        <dbReference type="Proteomes" id="UP000821865"/>
    </source>
</evidence>
<accession>A0ACB8DVF5</accession>
<organism evidence="1 2">
    <name type="scientific">Dermacentor silvarum</name>
    <name type="common">Tick</name>
    <dbReference type="NCBI Taxonomy" id="543639"/>
    <lineage>
        <taxon>Eukaryota</taxon>
        <taxon>Metazoa</taxon>
        <taxon>Ecdysozoa</taxon>
        <taxon>Arthropoda</taxon>
        <taxon>Chelicerata</taxon>
        <taxon>Arachnida</taxon>
        <taxon>Acari</taxon>
        <taxon>Parasitiformes</taxon>
        <taxon>Ixodida</taxon>
        <taxon>Ixodoidea</taxon>
        <taxon>Ixodidae</taxon>
        <taxon>Rhipicephalinae</taxon>
        <taxon>Dermacentor</taxon>
    </lineage>
</organism>
<keyword evidence="2" id="KW-1185">Reference proteome</keyword>
<gene>
    <name evidence="1" type="ORF">HPB49_005206</name>
</gene>
<evidence type="ECO:0000313" key="1">
    <source>
        <dbReference type="EMBL" id="KAH7978336.1"/>
    </source>
</evidence>
<protein>
    <submittedName>
        <fullName evidence="1">Uncharacterized protein</fullName>
    </submittedName>
</protein>
<sequence length="250" mass="28940">MREPLTPVSTGQGALQRLAQLRSRDCAFFLRPTWGNRAPRWVMPMNLKRRRCCNESVDEMEPQNGRFNDGAPYLVGNCLSLCLSVNLSYHHGILSHFRVDHDKSCWCRTANGCFLHAELSRWNEFLWAINFELREASPCRRALVGFRGGTIPVVSKLQRRHSFALVHWLPMKYRSMVFVELCELGIEQDRFLIRECLRLSRDTVHGKQCNSLLYDCLTRDLNDALRSTATAVDMLQIMSMRFSSVRVPML</sequence>
<proteinExistence type="predicted"/>